<reference evidence="2 3" key="1">
    <citation type="submission" date="2018-12" db="EMBL/GenBank/DDBJ databases">
        <title>Draft genome sequence of Embleya hyalina NBRC 13850T.</title>
        <authorList>
            <person name="Komaki H."/>
            <person name="Hosoyama A."/>
            <person name="Kimura A."/>
            <person name="Ichikawa N."/>
            <person name="Tamura T."/>
        </authorList>
    </citation>
    <scope>NUCLEOTIDE SEQUENCE [LARGE SCALE GENOMIC DNA]</scope>
    <source>
        <strain evidence="2 3">NBRC 13850</strain>
    </source>
</reference>
<name>A0A401YXA3_9ACTN</name>
<evidence type="ECO:0000256" key="1">
    <source>
        <dbReference type="SAM" id="MobiDB-lite"/>
    </source>
</evidence>
<evidence type="ECO:0000313" key="3">
    <source>
        <dbReference type="Proteomes" id="UP000286931"/>
    </source>
</evidence>
<proteinExistence type="predicted"/>
<dbReference type="EMBL" id="BIFH01000031">
    <property type="protein sequence ID" value="GCD99236.1"/>
    <property type="molecule type" value="Genomic_DNA"/>
</dbReference>
<protein>
    <submittedName>
        <fullName evidence="2">Uncharacterized protein</fullName>
    </submittedName>
</protein>
<sequence length="162" mass="18374">MPADERVTRSSFSDRVQPISVPRPMPLLPRRVWSDEDWERIRLGYRSRDMDEKWDVFAEGDVVFLHRSWTGNGVFEATFAPGDGGGRRIAEAVVERDAERYRGDDDEYDCLMLELVLSAIVLGEPARELREKLVESTRKRSGSTDVPAGLVQHSALGLRTDP</sequence>
<keyword evidence="3" id="KW-1185">Reference proteome</keyword>
<dbReference type="AlphaFoldDB" id="A0A401YXA3"/>
<evidence type="ECO:0000313" key="2">
    <source>
        <dbReference type="EMBL" id="GCD99236.1"/>
    </source>
</evidence>
<comment type="caution">
    <text evidence="2">The sequence shown here is derived from an EMBL/GenBank/DDBJ whole genome shotgun (WGS) entry which is preliminary data.</text>
</comment>
<dbReference type="Proteomes" id="UP000286931">
    <property type="component" value="Unassembled WGS sequence"/>
</dbReference>
<accession>A0A401YXA3</accession>
<gene>
    <name evidence="2" type="ORF">EHYA_06950</name>
</gene>
<organism evidence="2 3">
    <name type="scientific">Embleya hyalina</name>
    <dbReference type="NCBI Taxonomy" id="516124"/>
    <lineage>
        <taxon>Bacteria</taxon>
        <taxon>Bacillati</taxon>
        <taxon>Actinomycetota</taxon>
        <taxon>Actinomycetes</taxon>
        <taxon>Kitasatosporales</taxon>
        <taxon>Streptomycetaceae</taxon>
        <taxon>Embleya</taxon>
    </lineage>
</organism>
<feature type="region of interest" description="Disordered" evidence="1">
    <location>
        <begin position="136"/>
        <end position="162"/>
    </location>
</feature>